<sequence length="156" mass="17734">MDLTNCYSELKASLEALSKENINDLSYLHDRVLVKLQLFIYTYKIGIEDYNKLKVTLSSEIENFEANESIAKDNGKSSLIISGLAVIFILVSLLEMGVSAIIIYLLFFGGIGFLLCLMDISATEQRLDKRKKVIYKMCLEILDKENIDIEMGINYE</sequence>
<reference evidence="2 3" key="1">
    <citation type="submission" date="2020-09" db="EMBL/GenBank/DDBJ databases">
        <title>Characterization and genome sequencing of Ruminiclostridium sp. nov. MA18.</title>
        <authorList>
            <person name="Rettenmaier R."/>
            <person name="Kowollik M.-L."/>
            <person name="Liebl W."/>
            <person name="Zverlov V."/>
        </authorList>
    </citation>
    <scope>NUCLEOTIDE SEQUENCE [LARGE SCALE GENOMIC DNA]</scope>
    <source>
        <strain evidence="2 3">MA18</strain>
    </source>
</reference>
<keyword evidence="1" id="KW-1133">Transmembrane helix</keyword>
<dbReference type="EMBL" id="CP061336">
    <property type="protein sequence ID" value="QNU67699.1"/>
    <property type="molecule type" value="Genomic_DNA"/>
</dbReference>
<evidence type="ECO:0000313" key="3">
    <source>
        <dbReference type="Proteomes" id="UP000306409"/>
    </source>
</evidence>
<dbReference type="RefSeq" id="WP_137698055.1">
    <property type="nucleotide sequence ID" value="NZ_CP061336.1"/>
</dbReference>
<protein>
    <submittedName>
        <fullName evidence="2">Uncharacterized protein</fullName>
    </submittedName>
</protein>
<keyword evidence="1" id="KW-0812">Transmembrane</keyword>
<dbReference type="KEGG" id="rher:EHE19_004315"/>
<dbReference type="Proteomes" id="UP000306409">
    <property type="component" value="Chromosome"/>
</dbReference>
<dbReference type="OrthoDB" id="1739671at2"/>
<accession>A0A4U7JDL0</accession>
<feature type="transmembrane region" description="Helical" evidence="1">
    <location>
        <begin position="100"/>
        <end position="122"/>
    </location>
</feature>
<keyword evidence="3" id="KW-1185">Reference proteome</keyword>
<dbReference type="AlphaFoldDB" id="A0A4U7JDL0"/>
<keyword evidence="1" id="KW-0472">Membrane</keyword>
<evidence type="ECO:0000313" key="2">
    <source>
        <dbReference type="EMBL" id="QNU67699.1"/>
    </source>
</evidence>
<organism evidence="2 3">
    <name type="scientific">Ruminiclostridium herbifermentans</name>
    <dbReference type="NCBI Taxonomy" id="2488810"/>
    <lineage>
        <taxon>Bacteria</taxon>
        <taxon>Bacillati</taxon>
        <taxon>Bacillota</taxon>
        <taxon>Clostridia</taxon>
        <taxon>Eubacteriales</taxon>
        <taxon>Oscillospiraceae</taxon>
        <taxon>Ruminiclostridium</taxon>
    </lineage>
</organism>
<proteinExistence type="predicted"/>
<feature type="transmembrane region" description="Helical" evidence="1">
    <location>
        <begin position="77"/>
        <end position="94"/>
    </location>
</feature>
<name>A0A4U7JDL0_9FIRM</name>
<evidence type="ECO:0000256" key="1">
    <source>
        <dbReference type="SAM" id="Phobius"/>
    </source>
</evidence>
<gene>
    <name evidence="2" type="ORF">EHE19_004315</name>
</gene>